<dbReference type="GO" id="GO:0003924">
    <property type="term" value="F:GTPase activity"/>
    <property type="evidence" value="ECO:0007669"/>
    <property type="project" value="InterPro"/>
</dbReference>
<dbReference type="Pfam" id="PF22042">
    <property type="entry name" value="EF-G_D2"/>
    <property type="match status" value="1"/>
</dbReference>
<keyword evidence="5" id="KW-0342">GTP-binding</keyword>
<dbReference type="Pfam" id="PF11987">
    <property type="entry name" value="IF-2"/>
    <property type="match status" value="1"/>
</dbReference>
<reference evidence="8" key="1">
    <citation type="submission" date="2018-05" db="EMBL/GenBank/DDBJ databases">
        <authorList>
            <person name="Lanie J.A."/>
            <person name="Ng W.-L."/>
            <person name="Kazmierczak K.M."/>
            <person name="Andrzejewski T.M."/>
            <person name="Davidsen T.M."/>
            <person name="Wayne K.J."/>
            <person name="Tettelin H."/>
            <person name="Glass J.I."/>
            <person name="Rusch D."/>
            <person name="Podicherti R."/>
            <person name="Tsui H.-C.T."/>
            <person name="Winkler M.E."/>
        </authorList>
    </citation>
    <scope>NUCLEOTIDE SEQUENCE</scope>
</reference>
<dbReference type="InterPro" id="IPR036925">
    <property type="entry name" value="TIF_IF2_dom3_sf"/>
</dbReference>
<evidence type="ECO:0000256" key="1">
    <source>
        <dbReference type="ARBA" id="ARBA00007733"/>
    </source>
</evidence>
<keyword evidence="3" id="KW-0547">Nucleotide-binding</keyword>
<evidence type="ECO:0000259" key="7">
    <source>
        <dbReference type="PROSITE" id="PS51722"/>
    </source>
</evidence>
<sequence length="874" mass="94664">MSTVRVYKVASILDITSQDVIVRLRRDHGIDVKSASSSIEEVVARQFIERVAKELGLSISSKDPLSKTLSKPTLKAKKRKVATAKSSKTEKPASRPLPPPRLVKVKSHQPIVSEEESTIADETAVETASVEIVEKTVETQPTEATPGPVSQKPGRIIPSKLRLRVEDTASSKPADAVIGKPASDSPRFGEKDKPQPKEPSTIRPKTQPRARQVTQTASPRVAVSPLQTPPVGGPRPLPSQPVRPARPGAPRPAYRPVYRGRPGGRPGGRKRTQRPTASPVQATPLPEITRTIILAEGMTVKDLAEKLEVRAKDVLKKLIDKRIMMTINNTLDTETATTIAREFGADVTMRTFEEEMLHIEEQVSEPADLVTRAPVVTVMGHVDHGKTTLLDAIRETRVAEREAGGITQHIGAYAVKVNNQRVIFLDTPGHEAFTLMRARGAGVTDVVVLVVAADDGVMPQTKEAIDHAKAAEVPIIVAVNKIDKAEANSERVKTELSELELTPEEWGGKTVTVEVSAKKKQNLDALLEMIILVTELGELKANPQRKAAGTVLESKLDRGRGPVATVLIQDGTLRIGDTFIAGTVTGKVRALIDDRSQQIKEAPPSTPVEVLGLTALPKPGDAFQALTDAAKARQVALVRQEKERARLLGKGAGPVTLESLQQQMAEGDVKELPVIIKADVQGSAEVLGETLSKLSNEDVKIHIIHAGVGAINESDILLASASNAVVIGFNVRPDRNAIEVAEREHVDVRLHTVIYKISDEIKKAMSGLLEPTAKELRLGAATVRETFKVPKFGLVAGCMVTEGRMTREGQAQGRLLRDNVTIHEGRIGSLKRFKDDVKEVKSGLECGIAFDRYNDIKVGDVIEVFTIEEVAVTV</sequence>
<dbReference type="EMBL" id="UINC01007756">
    <property type="protein sequence ID" value="SVA34936.1"/>
    <property type="molecule type" value="Genomic_DNA"/>
</dbReference>
<feature type="compositionally biased region" description="Low complexity" evidence="6">
    <location>
        <begin position="242"/>
        <end position="260"/>
    </location>
</feature>
<feature type="compositionally biased region" description="Basic and acidic residues" evidence="6">
    <location>
        <begin position="187"/>
        <end position="196"/>
    </location>
</feature>
<feature type="region of interest" description="Disordered" evidence="6">
    <location>
        <begin position="62"/>
        <end position="284"/>
    </location>
</feature>
<evidence type="ECO:0000313" key="8">
    <source>
        <dbReference type="EMBL" id="SVA34936.1"/>
    </source>
</evidence>
<dbReference type="InterPro" id="IPR015760">
    <property type="entry name" value="TIF_IF2"/>
</dbReference>
<dbReference type="InterPro" id="IPR023115">
    <property type="entry name" value="TIF_IF2_dom3"/>
</dbReference>
<evidence type="ECO:0000256" key="4">
    <source>
        <dbReference type="ARBA" id="ARBA00022917"/>
    </source>
</evidence>
<protein>
    <recommendedName>
        <fullName evidence="7">Tr-type G domain-containing protein</fullName>
    </recommendedName>
</protein>
<dbReference type="HAMAP" id="MF_00100_B">
    <property type="entry name" value="IF_2_B"/>
    <property type="match status" value="1"/>
</dbReference>
<dbReference type="PANTHER" id="PTHR43381">
    <property type="entry name" value="TRANSLATION INITIATION FACTOR IF-2-RELATED"/>
    <property type="match status" value="1"/>
</dbReference>
<dbReference type="FunFam" id="2.40.30.10:FF:000008">
    <property type="entry name" value="Translation initiation factor IF-2"/>
    <property type="match status" value="1"/>
</dbReference>
<evidence type="ECO:0000256" key="3">
    <source>
        <dbReference type="ARBA" id="ARBA00022741"/>
    </source>
</evidence>
<dbReference type="Gene3D" id="1.10.10.2480">
    <property type="match status" value="1"/>
</dbReference>
<gene>
    <name evidence="8" type="ORF">METZ01_LOCUS87790</name>
</gene>
<dbReference type="InterPro" id="IPR009000">
    <property type="entry name" value="Transl_B-barrel_sf"/>
</dbReference>
<dbReference type="InterPro" id="IPR000178">
    <property type="entry name" value="TF_IF2_bacterial-like"/>
</dbReference>
<feature type="domain" description="Tr-type G" evidence="7">
    <location>
        <begin position="371"/>
        <end position="540"/>
    </location>
</feature>
<keyword evidence="2" id="KW-0396">Initiation factor</keyword>
<dbReference type="PANTHER" id="PTHR43381:SF5">
    <property type="entry name" value="TR-TYPE G DOMAIN-CONTAINING PROTEIN"/>
    <property type="match status" value="1"/>
</dbReference>
<dbReference type="InterPro" id="IPR006847">
    <property type="entry name" value="IF2_N"/>
</dbReference>
<dbReference type="GO" id="GO:0005829">
    <property type="term" value="C:cytosol"/>
    <property type="evidence" value="ECO:0007669"/>
    <property type="project" value="TreeGrafter"/>
</dbReference>
<evidence type="ECO:0000256" key="5">
    <source>
        <dbReference type="ARBA" id="ARBA00023134"/>
    </source>
</evidence>
<evidence type="ECO:0000256" key="2">
    <source>
        <dbReference type="ARBA" id="ARBA00022540"/>
    </source>
</evidence>
<dbReference type="InterPro" id="IPR027417">
    <property type="entry name" value="P-loop_NTPase"/>
</dbReference>
<dbReference type="InterPro" id="IPR005225">
    <property type="entry name" value="Small_GTP-bd"/>
</dbReference>
<comment type="similarity">
    <text evidence="1">Belongs to the TRAFAC class translation factor GTPase superfamily. Classic translation factor GTPase family. IF-2 subfamily.</text>
</comment>
<dbReference type="Gene3D" id="2.40.30.10">
    <property type="entry name" value="Translation factors"/>
    <property type="match status" value="2"/>
</dbReference>
<dbReference type="GO" id="GO:0005525">
    <property type="term" value="F:GTP binding"/>
    <property type="evidence" value="ECO:0007669"/>
    <property type="project" value="UniProtKB-KW"/>
</dbReference>
<dbReference type="Pfam" id="PF00009">
    <property type="entry name" value="GTP_EFTU"/>
    <property type="match status" value="1"/>
</dbReference>
<keyword evidence="4" id="KW-0648">Protein biosynthesis</keyword>
<dbReference type="InterPro" id="IPR000795">
    <property type="entry name" value="T_Tr_GTP-bd_dom"/>
</dbReference>
<dbReference type="SUPFAM" id="SSF52156">
    <property type="entry name" value="Initiation factor IF2/eIF5b, domain 3"/>
    <property type="match status" value="1"/>
</dbReference>
<dbReference type="InterPro" id="IPR044145">
    <property type="entry name" value="IF2_II"/>
</dbReference>
<dbReference type="FunFam" id="3.40.50.10050:FF:000001">
    <property type="entry name" value="Translation initiation factor IF-2"/>
    <property type="match status" value="1"/>
</dbReference>
<feature type="compositionally biased region" description="Polar residues" evidence="6">
    <location>
        <begin position="62"/>
        <end position="71"/>
    </location>
</feature>
<dbReference type="AlphaFoldDB" id="A0A381V3H2"/>
<dbReference type="GO" id="GO:0003743">
    <property type="term" value="F:translation initiation factor activity"/>
    <property type="evidence" value="ECO:0007669"/>
    <property type="project" value="UniProtKB-KW"/>
</dbReference>
<feature type="compositionally biased region" description="Pro residues" evidence="6">
    <location>
        <begin position="227"/>
        <end position="241"/>
    </location>
</feature>
<dbReference type="SUPFAM" id="SSF52540">
    <property type="entry name" value="P-loop containing nucleoside triphosphate hydrolases"/>
    <property type="match status" value="1"/>
</dbReference>
<dbReference type="Gene3D" id="3.40.50.300">
    <property type="entry name" value="P-loop containing nucleotide triphosphate hydrolases"/>
    <property type="match status" value="1"/>
</dbReference>
<dbReference type="SUPFAM" id="SSF50447">
    <property type="entry name" value="Translation proteins"/>
    <property type="match status" value="2"/>
</dbReference>
<dbReference type="InterPro" id="IPR053905">
    <property type="entry name" value="EF-G-like_DII"/>
</dbReference>
<dbReference type="Pfam" id="PF04760">
    <property type="entry name" value="IF2_N"/>
    <property type="match status" value="1"/>
</dbReference>
<dbReference type="CDD" id="cd01887">
    <property type="entry name" value="IF2_eIF5B"/>
    <property type="match status" value="1"/>
</dbReference>
<evidence type="ECO:0000256" key="6">
    <source>
        <dbReference type="SAM" id="MobiDB-lite"/>
    </source>
</evidence>
<proteinExistence type="inferred from homology"/>
<organism evidence="8">
    <name type="scientific">marine metagenome</name>
    <dbReference type="NCBI Taxonomy" id="408172"/>
    <lineage>
        <taxon>unclassified sequences</taxon>
        <taxon>metagenomes</taxon>
        <taxon>ecological metagenomes</taxon>
    </lineage>
</organism>
<dbReference type="Gene3D" id="3.40.50.10050">
    <property type="entry name" value="Translation initiation factor IF- 2, domain 3"/>
    <property type="match status" value="1"/>
</dbReference>
<dbReference type="NCBIfam" id="TIGR00487">
    <property type="entry name" value="IF-2"/>
    <property type="match status" value="1"/>
</dbReference>
<dbReference type="PROSITE" id="PS51722">
    <property type="entry name" value="G_TR_2"/>
    <property type="match status" value="1"/>
</dbReference>
<dbReference type="PROSITE" id="PS01176">
    <property type="entry name" value="IF2"/>
    <property type="match status" value="1"/>
</dbReference>
<dbReference type="FunFam" id="2.40.30.10:FF:000007">
    <property type="entry name" value="Translation initiation factor IF-2"/>
    <property type="match status" value="1"/>
</dbReference>
<accession>A0A381V3H2</accession>
<dbReference type="CDD" id="cd03692">
    <property type="entry name" value="mtIF2_IVc"/>
    <property type="match status" value="1"/>
</dbReference>
<dbReference type="NCBIfam" id="TIGR00231">
    <property type="entry name" value="small_GTP"/>
    <property type="match status" value="1"/>
</dbReference>
<dbReference type="FunFam" id="3.40.50.300:FF:000019">
    <property type="entry name" value="Translation initiation factor IF-2"/>
    <property type="match status" value="1"/>
</dbReference>
<name>A0A381V3H2_9ZZZZ</name>
<dbReference type="CDD" id="cd03702">
    <property type="entry name" value="IF2_mtIF2_II"/>
    <property type="match status" value="1"/>
</dbReference>